<organism evidence="2 3">
    <name type="scientific">Bradyrhizobium macuxiense</name>
    <dbReference type="NCBI Taxonomy" id="1755647"/>
    <lineage>
        <taxon>Bacteria</taxon>
        <taxon>Pseudomonadati</taxon>
        <taxon>Pseudomonadota</taxon>
        <taxon>Alphaproteobacteria</taxon>
        <taxon>Hyphomicrobiales</taxon>
        <taxon>Nitrobacteraceae</taxon>
        <taxon>Bradyrhizobium</taxon>
    </lineage>
</organism>
<gene>
    <name evidence="2" type="ORF">FBZ93_1259</name>
</gene>
<dbReference type="EMBL" id="VITY01000025">
    <property type="protein sequence ID" value="TWB86883.1"/>
    <property type="molecule type" value="Genomic_DNA"/>
</dbReference>
<reference evidence="2 3" key="1">
    <citation type="submission" date="2019-06" db="EMBL/GenBank/DDBJ databases">
        <title>Genomic Encyclopedia of Type Strains, Phase IV (KMG-V): Genome sequencing to study the core and pangenomes of soil and plant-associated prokaryotes.</title>
        <authorList>
            <person name="Whitman W."/>
        </authorList>
    </citation>
    <scope>NUCLEOTIDE SEQUENCE [LARGE SCALE GENOMIC DNA]</scope>
    <source>
        <strain evidence="2 3">BR 10355</strain>
    </source>
</reference>
<evidence type="ECO:0000313" key="3">
    <source>
        <dbReference type="Proteomes" id="UP000321304"/>
    </source>
</evidence>
<accession>A0A560KUD5</accession>
<dbReference type="Proteomes" id="UP000321304">
    <property type="component" value="Unassembled WGS sequence"/>
</dbReference>
<evidence type="ECO:0000313" key="2">
    <source>
        <dbReference type="EMBL" id="TWB86883.1"/>
    </source>
</evidence>
<keyword evidence="3" id="KW-1185">Reference proteome</keyword>
<dbReference type="RefSeq" id="WP_146993070.1">
    <property type="nucleotide sequence ID" value="NZ_VITY01000025.1"/>
</dbReference>
<comment type="caution">
    <text evidence="2">The sequence shown here is derived from an EMBL/GenBank/DDBJ whole genome shotgun (WGS) entry which is preliminary data.</text>
</comment>
<sequence length="81" mass="8998">MNATSFLSLSSRSRLFSSPCIYWGPQGRLVGVEARIERGYLRPEDMPQEQAEGEEGNEVEADYKKMADDGVLPDNAETSTI</sequence>
<feature type="region of interest" description="Disordered" evidence="1">
    <location>
        <begin position="44"/>
        <end position="81"/>
    </location>
</feature>
<evidence type="ECO:0000256" key="1">
    <source>
        <dbReference type="SAM" id="MobiDB-lite"/>
    </source>
</evidence>
<proteinExistence type="predicted"/>
<dbReference type="AlphaFoldDB" id="A0A560KUD5"/>
<feature type="compositionally biased region" description="Acidic residues" evidence="1">
    <location>
        <begin position="51"/>
        <end position="60"/>
    </location>
</feature>
<name>A0A560KUD5_9BRAD</name>
<protein>
    <submittedName>
        <fullName evidence="2">Uncharacterized protein</fullName>
    </submittedName>
</protein>